<dbReference type="Proteomes" id="UP000799291">
    <property type="component" value="Unassembled WGS sequence"/>
</dbReference>
<evidence type="ECO:0000256" key="5">
    <source>
        <dbReference type="SAM" id="MobiDB-lite"/>
    </source>
</evidence>
<evidence type="ECO:0008006" key="9">
    <source>
        <dbReference type="Google" id="ProtNLM"/>
    </source>
</evidence>
<dbReference type="NCBIfam" id="TIGR01167">
    <property type="entry name" value="LPXTG_anchor"/>
    <property type="match status" value="1"/>
</dbReference>
<protein>
    <recommendedName>
        <fullName evidence="9">Ricin B lectin domain-containing protein</fullName>
    </recommendedName>
</protein>
<evidence type="ECO:0000313" key="8">
    <source>
        <dbReference type="Proteomes" id="UP000799291"/>
    </source>
</evidence>
<evidence type="ECO:0000256" key="3">
    <source>
        <dbReference type="ARBA" id="ARBA00022989"/>
    </source>
</evidence>
<dbReference type="InterPro" id="IPR035992">
    <property type="entry name" value="Ricin_B-like_lectins"/>
</dbReference>
<dbReference type="EMBL" id="MU005577">
    <property type="protein sequence ID" value="KAF2686252.1"/>
    <property type="molecule type" value="Genomic_DNA"/>
</dbReference>
<gene>
    <name evidence="7" type="ORF">K458DRAFT_441817</name>
</gene>
<evidence type="ECO:0000256" key="2">
    <source>
        <dbReference type="ARBA" id="ARBA00022692"/>
    </source>
</evidence>
<evidence type="ECO:0000256" key="6">
    <source>
        <dbReference type="SAM" id="Phobius"/>
    </source>
</evidence>
<comment type="subcellular location">
    <subcellularLocation>
        <location evidence="1">Membrane</location>
        <topology evidence="1">Single-pass membrane protein</topology>
    </subcellularLocation>
</comment>
<feature type="compositionally biased region" description="Basic and acidic residues" evidence="5">
    <location>
        <begin position="250"/>
        <end position="264"/>
    </location>
</feature>
<keyword evidence="2 6" id="KW-0812">Transmembrane</keyword>
<sequence>MANFNTSQWYHLYVNQNKDNAFIGTNLFKDNGTSGSVFYEPTNTTEGRQRWQLYPMNDTYYVLRSKEGGPDAFLGAMFSEDEKTPGQTRARMIRGDLSDDSVYWQISPWGDGTFFLTNKKNGTDWHLGRKLKDGLIAMDSNTTSMPNGQRWSFQDVAAIKTTVFSTVDLPTASATAPSSSGPADSSSSSNSNSGGLSTGAKAAIGASIGGIALIALIVLGLFLLRRRRRSPTPPVEKSVEADSHGTANAAKHELNHDGAVKYEMQDTQYAELPQNARPVELEGDATAAPTGYNGR</sequence>
<feature type="region of interest" description="Disordered" evidence="5">
    <location>
        <begin position="172"/>
        <end position="198"/>
    </location>
</feature>
<evidence type="ECO:0000256" key="1">
    <source>
        <dbReference type="ARBA" id="ARBA00004167"/>
    </source>
</evidence>
<evidence type="ECO:0000313" key="7">
    <source>
        <dbReference type="EMBL" id="KAF2686252.1"/>
    </source>
</evidence>
<feature type="region of interest" description="Disordered" evidence="5">
    <location>
        <begin position="231"/>
        <end position="295"/>
    </location>
</feature>
<dbReference type="OrthoDB" id="4158815at2759"/>
<dbReference type="GO" id="GO:0071944">
    <property type="term" value="C:cell periphery"/>
    <property type="evidence" value="ECO:0007669"/>
    <property type="project" value="UniProtKB-ARBA"/>
</dbReference>
<evidence type="ECO:0000256" key="4">
    <source>
        <dbReference type="ARBA" id="ARBA00023136"/>
    </source>
</evidence>
<proteinExistence type="predicted"/>
<dbReference type="PANTHER" id="PTHR15549">
    <property type="entry name" value="PAIRED IMMUNOGLOBULIN-LIKE TYPE 2 RECEPTOR"/>
    <property type="match status" value="1"/>
</dbReference>
<accession>A0A6G1J6V7</accession>
<reference evidence="7" key="1">
    <citation type="journal article" date="2020" name="Stud. Mycol.">
        <title>101 Dothideomycetes genomes: a test case for predicting lifestyles and emergence of pathogens.</title>
        <authorList>
            <person name="Haridas S."/>
            <person name="Albert R."/>
            <person name="Binder M."/>
            <person name="Bloem J."/>
            <person name="Labutti K."/>
            <person name="Salamov A."/>
            <person name="Andreopoulos B."/>
            <person name="Baker S."/>
            <person name="Barry K."/>
            <person name="Bills G."/>
            <person name="Bluhm B."/>
            <person name="Cannon C."/>
            <person name="Castanera R."/>
            <person name="Culley D."/>
            <person name="Daum C."/>
            <person name="Ezra D."/>
            <person name="Gonzalez J."/>
            <person name="Henrissat B."/>
            <person name="Kuo A."/>
            <person name="Liang C."/>
            <person name="Lipzen A."/>
            <person name="Lutzoni F."/>
            <person name="Magnuson J."/>
            <person name="Mondo S."/>
            <person name="Nolan M."/>
            <person name="Ohm R."/>
            <person name="Pangilinan J."/>
            <person name="Park H.-J."/>
            <person name="Ramirez L."/>
            <person name="Alfaro M."/>
            <person name="Sun H."/>
            <person name="Tritt A."/>
            <person name="Yoshinaga Y."/>
            <person name="Zwiers L.-H."/>
            <person name="Turgeon B."/>
            <person name="Goodwin S."/>
            <person name="Spatafora J."/>
            <person name="Crous P."/>
            <person name="Grigoriev I."/>
        </authorList>
    </citation>
    <scope>NUCLEOTIDE SEQUENCE</scope>
    <source>
        <strain evidence="7">CBS 122367</strain>
    </source>
</reference>
<keyword evidence="4 6" id="KW-0472">Membrane</keyword>
<dbReference type="InterPro" id="IPR051694">
    <property type="entry name" value="Immunoregulatory_rcpt-like"/>
</dbReference>
<dbReference type="AlphaFoldDB" id="A0A6G1J6V7"/>
<keyword evidence="3 6" id="KW-1133">Transmembrane helix</keyword>
<organism evidence="7 8">
    <name type="scientific">Lentithecium fluviatile CBS 122367</name>
    <dbReference type="NCBI Taxonomy" id="1168545"/>
    <lineage>
        <taxon>Eukaryota</taxon>
        <taxon>Fungi</taxon>
        <taxon>Dikarya</taxon>
        <taxon>Ascomycota</taxon>
        <taxon>Pezizomycotina</taxon>
        <taxon>Dothideomycetes</taxon>
        <taxon>Pleosporomycetidae</taxon>
        <taxon>Pleosporales</taxon>
        <taxon>Massarineae</taxon>
        <taxon>Lentitheciaceae</taxon>
        <taxon>Lentithecium</taxon>
    </lineage>
</organism>
<dbReference type="GO" id="GO:0016020">
    <property type="term" value="C:membrane"/>
    <property type="evidence" value="ECO:0007669"/>
    <property type="project" value="UniProtKB-SubCell"/>
</dbReference>
<feature type="transmembrane region" description="Helical" evidence="6">
    <location>
        <begin position="202"/>
        <end position="224"/>
    </location>
</feature>
<name>A0A6G1J6V7_9PLEO</name>
<dbReference type="Gene3D" id="2.80.10.50">
    <property type="match status" value="1"/>
</dbReference>
<keyword evidence="8" id="KW-1185">Reference proteome</keyword>
<dbReference type="SUPFAM" id="SSF50370">
    <property type="entry name" value="Ricin B-like lectins"/>
    <property type="match status" value="1"/>
</dbReference>